<dbReference type="PANTHER" id="PTHR40266">
    <property type="entry name" value="TOXIN HIGB-1"/>
    <property type="match status" value="1"/>
</dbReference>
<name>A0ABV5X5W7_9MICO</name>
<dbReference type="InterPro" id="IPR007711">
    <property type="entry name" value="HigB-1"/>
</dbReference>
<dbReference type="SUPFAM" id="SSF143011">
    <property type="entry name" value="RelE-like"/>
    <property type="match status" value="1"/>
</dbReference>
<evidence type="ECO:0000313" key="2">
    <source>
        <dbReference type="EMBL" id="MFB9777801.1"/>
    </source>
</evidence>
<feature type="region of interest" description="Disordered" evidence="1">
    <location>
        <begin position="92"/>
        <end position="138"/>
    </location>
</feature>
<comment type="caution">
    <text evidence="2">The sequence shown here is derived from an EMBL/GenBank/DDBJ whole genome shotgun (WGS) entry which is preliminary data.</text>
</comment>
<dbReference type="InterPro" id="IPR035093">
    <property type="entry name" value="RelE/ParE_toxin_dom_sf"/>
</dbReference>
<reference evidence="2 3" key="1">
    <citation type="submission" date="2024-09" db="EMBL/GenBank/DDBJ databases">
        <authorList>
            <person name="Sun Q."/>
            <person name="Mori K."/>
        </authorList>
    </citation>
    <scope>NUCLEOTIDE SEQUENCE [LARGE SCALE GENOMIC DNA]</scope>
    <source>
        <strain evidence="2 3">JCM 11683</strain>
    </source>
</reference>
<proteinExistence type="predicted"/>
<dbReference type="PANTHER" id="PTHR40266:SF2">
    <property type="entry name" value="TOXIN HIGB-1"/>
    <property type="match status" value="1"/>
</dbReference>
<dbReference type="EMBL" id="JBHMAU010000131">
    <property type="protein sequence ID" value="MFB9777801.1"/>
    <property type="molecule type" value="Genomic_DNA"/>
</dbReference>
<accession>A0ABV5X5W7</accession>
<keyword evidence="3" id="KW-1185">Reference proteome</keyword>
<feature type="compositionally biased region" description="Basic and acidic residues" evidence="1">
    <location>
        <begin position="92"/>
        <end position="111"/>
    </location>
</feature>
<evidence type="ECO:0000313" key="3">
    <source>
        <dbReference type="Proteomes" id="UP001589707"/>
    </source>
</evidence>
<dbReference type="Pfam" id="PF05015">
    <property type="entry name" value="HigB-like_toxin"/>
    <property type="match status" value="1"/>
</dbReference>
<dbReference type="Proteomes" id="UP001589707">
    <property type="component" value="Unassembled WGS sequence"/>
</dbReference>
<organism evidence="2 3">
    <name type="scientific">Brevibacterium otitidis</name>
    <dbReference type="NCBI Taxonomy" id="53364"/>
    <lineage>
        <taxon>Bacteria</taxon>
        <taxon>Bacillati</taxon>
        <taxon>Actinomycetota</taxon>
        <taxon>Actinomycetes</taxon>
        <taxon>Micrococcales</taxon>
        <taxon>Brevibacteriaceae</taxon>
        <taxon>Brevibacterium</taxon>
    </lineage>
</organism>
<protein>
    <submittedName>
        <fullName evidence="2">Type II toxin-antitoxin system RelE/ParE family toxin</fullName>
    </submittedName>
</protein>
<dbReference type="Gene3D" id="3.30.2310.20">
    <property type="entry name" value="RelE-like"/>
    <property type="match status" value="1"/>
</dbReference>
<sequence>MIVSFADRDGEALYLRKRVKRLDPRVQRKALMKLLLLDAPHELDELRVPPGNRVELLKGDRAGQHSIQINDQWRVCFVWTPAGPSNVEIVDHRQEGRHGGQDCSHRSEGDPHGGVPGADGHYTAQAGRVDRGSAAADQ</sequence>
<dbReference type="RefSeq" id="WP_376841790.1">
    <property type="nucleotide sequence ID" value="NZ_JBHMAU010000131.1"/>
</dbReference>
<evidence type="ECO:0000256" key="1">
    <source>
        <dbReference type="SAM" id="MobiDB-lite"/>
    </source>
</evidence>
<gene>
    <name evidence="2" type="ORF">ACFFN1_15610</name>
</gene>